<keyword evidence="3" id="KW-1003">Cell membrane</keyword>
<protein>
    <submittedName>
        <fullName evidence="9">Carbohydrate ABC transporter permease</fullName>
    </submittedName>
</protein>
<evidence type="ECO:0000313" key="10">
    <source>
        <dbReference type="Proteomes" id="UP000886847"/>
    </source>
</evidence>
<dbReference type="PANTHER" id="PTHR43744:SF12">
    <property type="entry name" value="ABC TRANSPORTER PERMEASE PROTEIN MG189-RELATED"/>
    <property type="match status" value="1"/>
</dbReference>
<feature type="transmembrane region" description="Helical" evidence="7">
    <location>
        <begin position="66"/>
        <end position="88"/>
    </location>
</feature>
<reference evidence="9" key="1">
    <citation type="journal article" date="2021" name="PeerJ">
        <title>Extensive microbial diversity within the chicken gut microbiome revealed by metagenomics and culture.</title>
        <authorList>
            <person name="Gilroy R."/>
            <person name="Ravi A."/>
            <person name="Getino M."/>
            <person name="Pursley I."/>
            <person name="Horton D.L."/>
            <person name="Alikhan N.F."/>
            <person name="Baker D."/>
            <person name="Gharbi K."/>
            <person name="Hall N."/>
            <person name="Watson M."/>
            <person name="Adriaenssens E.M."/>
            <person name="Foster-Nyarko E."/>
            <person name="Jarju S."/>
            <person name="Secka A."/>
            <person name="Antonio M."/>
            <person name="Oren A."/>
            <person name="Chaudhuri R.R."/>
            <person name="La Ragione R."/>
            <person name="Hildebrand F."/>
            <person name="Pallen M.J."/>
        </authorList>
    </citation>
    <scope>NUCLEOTIDE SEQUENCE</scope>
    <source>
        <strain evidence="9">2189</strain>
    </source>
</reference>
<dbReference type="EMBL" id="DXEW01000003">
    <property type="protein sequence ID" value="HIX49769.1"/>
    <property type="molecule type" value="Genomic_DNA"/>
</dbReference>
<dbReference type="InterPro" id="IPR035906">
    <property type="entry name" value="MetI-like_sf"/>
</dbReference>
<dbReference type="GO" id="GO:0055085">
    <property type="term" value="P:transmembrane transport"/>
    <property type="evidence" value="ECO:0007669"/>
    <property type="project" value="InterPro"/>
</dbReference>
<organism evidence="9 10">
    <name type="scientific">Candidatus Borkfalkia faecavium</name>
    <dbReference type="NCBI Taxonomy" id="2838508"/>
    <lineage>
        <taxon>Bacteria</taxon>
        <taxon>Bacillati</taxon>
        <taxon>Bacillota</taxon>
        <taxon>Clostridia</taxon>
        <taxon>Christensenellales</taxon>
        <taxon>Christensenellaceae</taxon>
        <taxon>Candidatus Borkfalkia</taxon>
    </lineage>
</organism>
<keyword evidence="5 7" id="KW-1133">Transmembrane helix</keyword>
<evidence type="ECO:0000256" key="6">
    <source>
        <dbReference type="ARBA" id="ARBA00023136"/>
    </source>
</evidence>
<gene>
    <name evidence="9" type="ORF">H9851_00595</name>
</gene>
<evidence type="ECO:0000313" key="9">
    <source>
        <dbReference type="EMBL" id="HIX49769.1"/>
    </source>
</evidence>
<dbReference type="PROSITE" id="PS50928">
    <property type="entry name" value="ABC_TM1"/>
    <property type="match status" value="1"/>
</dbReference>
<dbReference type="Gene3D" id="1.10.3720.10">
    <property type="entry name" value="MetI-like"/>
    <property type="match status" value="1"/>
</dbReference>
<feature type="transmembrane region" description="Helical" evidence="7">
    <location>
        <begin position="167"/>
        <end position="188"/>
    </location>
</feature>
<evidence type="ECO:0000256" key="7">
    <source>
        <dbReference type="RuleBase" id="RU363032"/>
    </source>
</evidence>
<feature type="transmembrane region" description="Helical" evidence="7">
    <location>
        <begin position="337"/>
        <end position="356"/>
    </location>
</feature>
<reference evidence="9" key="2">
    <citation type="submission" date="2021-04" db="EMBL/GenBank/DDBJ databases">
        <authorList>
            <person name="Gilroy R."/>
        </authorList>
    </citation>
    <scope>NUCLEOTIDE SEQUENCE</scope>
    <source>
        <strain evidence="9">2189</strain>
    </source>
</reference>
<name>A0A9D1VZF2_9FIRM</name>
<dbReference type="InterPro" id="IPR000515">
    <property type="entry name" value="MetI-like"/>
</dbReference>
<comment type="subcellular location">
    <subcellularLocation>
        <location evidence="1 7">Cell membrane</location>
        <topology evidence="1 7">Multi-pass membrane protein</topology>
    </subcellularLocation>
</comment>
<keyword evidence="4 7" id="KW-0812">Transmembrane</keyword>
<comment type="similarity">
    <text evidence="7">Belongs to the binding-protein-dependent transport system permease family.</text>
</comment>
<accession>A0A9D1VZF2</accession>
<dbReference type="CDD" id="cd06261">
    <property type="entry name" value="TM_PBP2"/>
    <property type="match status" value="1"/>
</dbReference>
<sequence length="371" mass="40435">MNENEKMNVINDAEAENIATEAVAEEVMAEGAEGAEIAAEEGDATVVIQQQKQKVGLASSKKFKKILFDVICYVLLTLGGITMLYPFWWMFAASLAGPQYGADGATVNSALNVMITTIFWPAATYAGTDFGLFHNYSNAVKLLNDAWQTVTIGGVQYAFWRSIINTLIYSLVPVTVGVITSTMAAFAFAKLDFKGKNFVFFYCLAAVMVPFPSIMIAQFCVYSTLGWTDNGLAMIIPGCFGAIMTAFFIRQFLYGMPTAILEAARIDGAGYWRQFTSFVMPLAKPAIMAQFILSFMGCWNNYLASSVFITEDMWKPLVLAVSQLDTSYGTEVTNAPAVMAASVLALVPILVLFAVFQKTIIGSIMLTGSKE</sequence>
<evidence type="ECO:0000256" key="1">
    <source>
        <dbReference type="ARBA" id="ARBA00004651"/>
    </source>
</evidence>
<proteinExistence type="inferred from homology"/>
<comment type="caution">
    <text evidence="9">The sequence shown here is derived from an EMBL/GenBank/DDBJ whole genome shotgun (WGS) entry which is preliminary data.</text>
</comment>
<evidence type="ECO:0000256" key="5">
    <source>
        <dbReference type="ARBA" id="ARBA00022989"/>
    </source>
</evidence>
<evidence type="ECO:0000259" key="8">
    <source>
        <dbReference type="PROSITE" id="PS50928"/>
    </source>
</evidence>
<dbReference type="PANTHER" id="PTHR43744">
    <property type="entry name" value="ABC TRANSPORTER PERMEASE PROTEIN MG189-RELATED-RELATED"/>
    <property type="match status" value="1"/>
</dbReference>
<keyword evidence="6 7" id="KW-0472">Membrane</keyword>
<dbReference type="SUPFAM" id="SSF161098">
    <property type="entry name" value="MetI-like"/>
    <property type="match status" value="1"/>
</dbReference>
<evidence type="ECO:0000256" key="4">
    <source>
        <dbReference type="ARBA" id="ARBA00022692"/>
    </source>
</evidence>
<evidence type="ECO:0000256" key="3">
    <source>
        <dbReference type="ARBA" id="ARBA00022475"/>
    </source>
</evidence>
<dbReference type="AlphaFoldDB" id="A0A9D1VZF2"/>
<feature type="transmembrane region" description="Helical" evidence="7">
    <location>
        <begin position="231"/>
        <end position="249"/>
    </location>
</feature>
<feature type="domain" description="ABC transmembrane type-1" evidence="8">
    <location>
        <begin position="163"/>
        <end position="356"/>
    </location>
</feature>
<evidence type="ECO:0000256" key="2">
    <source>
        <dbReference type="ARBA" id="ARBA00022448"/>
    </source>
</evidence>
<keyword evidence="2 7" id="KW-0813">Transport</keyword>
<dbReference type="GO" id="GO:0005886">
    <property type="term" value="C:plasma membrane"/>
    <property type="evidence" value="ECO:0007669"/>
    <property type="project" value="UniProtKB-SubCell"/>
</dbReference>
<dbReference type="Pfam" id="PF00528">
    <property type="entry name" value="BPD_transp_1"/>
    <property type="match status" value="1"/>
</dbReference>
<dbReference type="Proteomes" id="UP000886847">
    <property type="component" value="Unassembled WGS sequence"/>
</dbReference>
<feature type="transmembrane region" description="Helical" evidence="7">
    <location>
        <begin position="200"/>
        <end position="225"/>
    </location>
</feature>